<dbReference type="Pfam" id="PF01694">
    <property type="entry name" value="Rhomboid"/>
    <property type="match status" value="1"/>
</dbReference>
<keyword evidence="5 7" id="KW-1133">Transmembrane helix</keyword>
<feature type="domain" description="Peptidase S54 rhomboid" evidence="8">
    <location>
        <begin position="49"/>
        <end position="120"/>
    </location>
</feature>
<keyword evidence="2" id="KW-1003">Cell membrane</keyword>
<dbReference type="GO" id="GO:0004252">
    <property type="term" value="F:serine-type endopeptidase activity"/>
    <property type="evidence" value="ECO:0007669"/>
    <property type="project" value="InterPro"/>
</dbReference>
<evidence type="ECO:0000256" key="6">
    <source>
        <dbReference type="ARBA" id="ARBA00023136"/>
    </source>
</evidence>
<sequence length="128" mass="13342">MEIKLALTGELANAVKSFGIMPVRITTAIADIASGNPAATVAAVVFSTSLLSAIFLHGSFSQILANAIFLWVFGQKVEGLLGHGRYLAFYLICGVLTGVVQILLQPTLAVPLLGANGAIASRNFKLGK</sequence>
<keyword evidence="9" id="KW-0378">Hydrolase</keyword>
<keyword evidence="9" id="KW-0645">Protease</keyword>
<organism evidence="9 10">
    <name type="scientific">Aerosakkonema funiforme FACHB-1375</name>
    <dbReference type="NCBI Taxonomy" id="2949571"/>
    <lineage>
        <taxon>Bacteria</taxon>
        <taxon>Bacillati</taxon>
        <taxon>Cyanobacteriota</taxon>
        <taxon>Cyanophyceae</taxon>
        <taxon>Oscillatoriophycideae</taxon>
        <taxon>Aerosakkonematales</taxon>
        <taxon>Aerosakkonemataceae</taxon>
        <taxon>Aerosakkonema</taxon>
    </lineage>
</organism>
<keyword evidence="6 7" id="KW-0472">Membrane</keyword>
<comment type="caution">
    <text evidence="9">The sequence shown here is derived from an EMBL/GenBank/DDBJ whole genome shotgun (WGS) entry which is preliminary data.</text>
</comment>
<dbReference type="SUPFAM" id="SSF144091">
    <property type="entry name" value="Rhomboid-like"/>
    <property type="match status" value="1"/>
</dbReference>
<dbReference type="AlphaFoldDB" id="A0A926VB13"/>
<gene>
    <name evidence="9" type="ORF">H6G03_03775</name>
</gene>
<name>A0A926VB13_9CYAN</name>
<dbReference type="InterPro" id="IPR022764">
    <property type="entry name" value="Peptidase_S54_rhomboid_dom"/>
</dbReference>
<evidence type="ECO:0000256" key="1">
    <source>
        <dbReference type="ARBA" id="ARBA00004141"/>
    </source>
</evidence>
<evidence type="ECO:0000256" key="3">
    <source>
        <dbReference type="ARBA" id="ARBA00022519"/>
    </source>
</evidence>
<evidence type="ECO:0000259" key="8">
    <source>
        <dbReference type="Pfam" id="PF01694"/>
    </source>
</evidence>
<keyword evidence="10" id="KW-1185">Reference proteome</keyword>
<protein>
    <submittedName>
        <fullName evidence="9">Rhomboid family intramembrane serine protease</fullName>
    </submittedName>
</protein>
<reference evidence="9" key="2">
    <citation type="submission" date="2020-08" db="EMBL/GenBank/DDBJ databases">
        <authorList>
            <person name="Chen M."/>
            <person name="Teng W."/>
            <person name="Zhao L."/>
            <person name="Hu C."/>
            <person name="Zhou Y."/>
            <person name="Han B."/>
            <person name="Song L."/>
            <person name="Shu W."/>
        </authorList>
    </citation>
    <scope>NUCLEOTIDE SEQUENCE</scope>
    <source>
        <strain evidence="9">FACHB-1375</strain>
    </source>
</reference>
<feature type="transmembrane region" description="Helical" evidence="7">
    <location>
        <begin position="86"/>
        <end position="104"/>
    </location>
</feature>
<proteinExistence type="predicted"/>
<evidence type="ECO:0000313" key="10">
    <source>
        <dbReference type="Proteomes" id="UP000641646"/>
    </source>
</evidence>
<evidence type="ECO:0000313" key="9">
    <source>
        <dbReference type="EMBL" id="MBD2180240.1"/>
    </source>
</evidence>
<keyword evidence="3" id="KW-0997">Cell inner membrane</keyword>
<evidence type="ECO:0000256" key="5">
    <source>
        <dbReference type="ARBA" id="ARBA00022989"/>
    </source>
</evidence>
<dbReference type="Proteomes" id="UP000641646">
    <property type="component" value="Unassembled WGS sequence"/>
</dbReference>
<evidence type="ECO:0000256" key="4">
    <source>
        <dbReference type="ARBA" id="ARBA00022692"/>
    </source>
</evidence>
<dbReference type="Gene3D" id="1.20.1540.10">
    <property type="entry name" value="Rhomboid-like"/>
    <property type="match status" value="1"/>
</dbReference>
<reference evidence="9" key="1">
    <citation type="journal article" date="2015" name="ISME J.">
        <title>Draft Genome Sequence of Streptomyces incarnatus NRRL8089, which Produces the Nucleoside Antibiotic Sinefungin.</title>
        <authorList>
            <person name="Oshima K."/>
            <person name="Hattori M."/>
            <person name="Shimizu H."/>
            <person name="Fukuda K."/>
            <person name="Nemoto M."/>
            <person name="Inagaki K."/>
            <person name="Tamura T."/>
        </authorList>
    </citation>
    <scope>NUCLEOTIDE SEQUENCE</scope>
    <source>
        <strain evidence="9">FACHB-1375</strain>
    </source>
</reference>
<evidence type="ECO:0000256" key="7">
    <source>
        <dbReference type="SAM" id="Phobius"/>
    </source>
</evidence>
<accession>A0A926VB13</accession>
<dbReference type="PANTHER" id="PTHR43066">
    <property type="entry name" value="RHOMBOID-RELATED PROTEIN"/>
    <property type="match status" value="1"/>
</dbReference>
<dbReference type="GO" id="GO:0016020">
    <property type="term" value="C:membrane"/>
    <property type="evidence" value="ECO:0007669"/>
    <property type="project" value="UniProtKB-SubCell"/>
</dbReference>
<dbReference type="PANTHER" id="PTHR43066:SF26">
    <property type="entry name" value="RHOMBOID PROTEASE GLPG"/>
    <property type="match status" value="1"/>
</dbReference>
<dbReference type="GO" id="GO:0006508">
    <property type="term" value="P:proteolysis"/>
    <property type="evidence" value="ECO:0007669"/>
    <property type="project" value="UniProtKB-KW"/>
</dbReference>
<keyword evidence="4 7" id="KW-0812">Transmembrane</keyword>
<evidence type="ECO:0000256" key="2">
    <source>
        <dbReference type="ARBA" id="ARBA00022475"/>
    </source>
</evidence>
<feature type="transmembrane region" description="Helical" evidence="7">
    <location>
        <begin position="54"/>
        <end position="74"/>
    </location>
</feature>
<comment type="subcellular location">
    <subcellularLocation>
        <location evidence="1">Membrane</location>
        <topology evidence="1">Multi-pass membrane protein</topology>
    </subcellularLocation>
</comment>
<dbReference type="RefSeq" id="WP_190462222.1">
    <property type="nucleotide sequence ID" value="NZ_JACJPW010000006.1"/>
</dbReference>
<dbReference type="InterPro" id="IPR035952">
    <property type="entry name" value="Rhomboid-like_sf"/>
</dbReference>
<dbReference type="EMBL" id="JACJPW010000006">
    <property type="protein sequence ID" value="MBD2180240.1"/>
    <property type="molecule type" value="Genomic_DNA"/>
</dbReference>